<organism evidence="2 3">
    <name type="scientific">Candidatus Accumulibacter cognatus</name>
    <dbReference type="NCBI Taxonomy" id="2954383"/>
    <lineage>
        <taxon>Bacteria</taxon>
        <taxon>Pseudomonadati</taxon>
        <taxon>Pseudomonadota</taxon>
        <taxon>Betaproteobacteria</taxon>
        <taxon>Candidatus Accumulibacter</taxon>
    </lineage>
</organism>
<dbReference type="AlphaFoldDB" id="A0A7D5NCY7"/>
<evidence type="ECO:0000313" key="2">
    <source>
        <dbReference type="EMBL" id="QLH51594.1"/>
    </source>
</evidence>
<feature type="compositionally biased region" description="Low complexity" evidence="1">
    <location>
        <begin position="298"/>
        <end position="309"/>
    </location>
</feature>
<dbReference type="EMBL" id="CP058708">
    <property type="protein sequence ID" value="QLH51594.1"/>
    <property type="molecule type" value="Genomic_DNA"/>
</dbReference>
<dbReference type="Proteomes" id="UP000509684">
    <property type="component" value="Chromosome"/>
</dbReference>
<feature type="region of interest" description="Disordered" evidence="1">
    <location>
        <begin position="286"/>
        <end position="310"/>
    </location>
</feature>
<reference evidence="2 3" key="1">
    <citation type="journal article" date="2019" name="Microbiome">
        <title>Annotated bacterial chromosomes from frame-shift-corrected long-read metagenomic data.</title>
        <authorList>
            <person name="Arumugam K."/>
            <person name="Bagci C."/>
            <person name="Bessarab I."/>
            <person name="Beier S."/>
            <person name="Buchfink B."/>
            <person name="Gorska A."/>
            <person name="Qiu G."/>
            <person name="Huson D.H."/>
            <person name="Williams R.B.H."/>
        </authorList>
    </citation>
    <scope>NUCLEOTIDE SEQUENCE [LARGE SCALE GENOMIC DNA]</scope>
    <source>
        <strain evidence="2">SSA1</strain>
    </source>
</reference>
<proteinExistence type="predicted"/>
<gene>
    <name evidence="2" type="ORF">HWD57_18630</name>
</gene>
<accession>A0A7D5NCY7</accession>
<protein>
    <submittedName>
        <fullName evidence="2">Uncharacterized protein</fullName>
    </submittedName>
</protein>
<evidence type="ECO:0000313" key="3">
    <source>
        <dbReference type="Proteomes" id="UP000509684"/>
    </source>
</evidence>
<sequence length="342" mass="36466">MANARLTAGQPQRQVAAELGLARSTLQEWRKPVAQGAAPVVLAAWVETLEGVQWLHPLVLAAHFCITLQGGAGIRVVCQFLELSGLSAFVGASYGAHQGLNAALEEAVVAIASEQRAALGQHMAHRQITVCEDETFHPQVCLVAREPVSGFVLLKPYAANRQAATWTQALRAALVGLNVTVIQGTGDEATALCRPVEVEWAAHRSPDLFHGQYEVSKATSLSLARQVRQAAATVVAAQAVVAAQRATRQAYEEQSPRPRGRPPAFTTRIDAALSDLAQAETAHIQAQARQGEAREPCSSRSRPSRCLPPWSAPSSNNSFPLCIWSASPRAAPMPSLVTDCAS</sequence>
<dbReference type="KEGG" id="acog:HWD57_18630"/>
<name>A0A7D5NCY7_9PROT</name>
<evidence type="ECO:0000256" key="1">
    <source>
        <dbReference type="SAM" id="MobiDB-lite"/>
    </source>
</evidence>